<proteinExistence type="predicted"/>
<sequence>MPVYRHVSASDSGLPASGVSKDALEIDLPWLREAQLEILQVSESADSTSCLDALYECDMHTFLLSAQDILLLRRSGRLAKERGASERIERARRQLDLLAIFLDWPGTVLVVDHGDGTLDEAAKERVLDTLEEVISADVGRFDEKPQDDASVEAAAGPRGLQLSVLHVSTTAALLANGHLRVGLGLPLSSRSDVDSSAKNNKLHIRAGDRSRSALGSASDSASLLEKTFSQRLPWWKLLWKVDDVRAEVDNAVRSSFSKDLEDQAVIVSKLIFEAGRTLSFAEDQMKVTEAALGTLTARSRSENAGRAELSSSLVGGATSWQGHMEASQRSYFDSPLLRNQIAQQSKLHRAAGSSSSNLLQPRSFAWPITSRRSQLFSQGGPLEVLVSRAQALVMRFYLSTGTIASASLISAQLPAVSHWLSANTFLGEDACKTLLPLAMQSSTAAGVSLLATLAFAFHLQGAWTKAKRRFWTDWDRLAQGLEADLESNVVSTLREHVFAPPFAAAQGLDEMMHKRRAELALLAERLQRAQELLLLLLSSSQSDAVEAQSSLDPAGPTRPQDPLS</sequence>
<dbReference type="InterPro" id="IPR056196">
    <property type="entry name" value="Mmc1_C"/>
</dbReference>
<accession>A0A316VR09</accession>
<dbReference type="PANTHER" id="PTHR38644:SF1">
    <property type="entry name" value="EXPRESSED PROTEIN"/>
    <property type="match status" value="1"/>
</dbReference>
<dbReference type="Pfam" id="PF23868">
    <property type="entry name" value="Mmc1_C"/>
    <property type="match status" value="1"/>
</dbReference>
<dbReference type="PANTHER" id="PTHR38644">
    <property type="entry name" value="EXPRESSED PROTEIN"/>
    <property type="match status" value="1"/>
</dbReference>
<feature type="domain" description="Mmc1 C-terminal" evidence="1">
    <location>
        <begin position="224"/>
        <end position="413"/>
    </location>
</feature>
<dbReference type="Proteomes" id="UP000245783">
    <property type="component" value="Unassembled WGS sequence"/>
</dbReference>
<organism evidence="2 3">
    <name type="scientific">Ceraceosorus guamensis</name>
    <dbReference type="NCBI Taxonomy" id="1522189"/>
    <lineage>
        <taxon>Eukaryota</taxon>
        <taxon>Fungi</taxon>
        <taxon>Dikarya</taxon>
        <taxon>Basidiomycota</taxon>
        <taxon>Ustilaginomycotina</taxon>
        <taxon>Exobasidiomycetes</taxon>
        <taxon>Ceraceosorales</taxon>
        <taxon>Ceraceosoraceae</taxon>
        <taxon>Ceraceosorus</taxon>
    </lineage>
</organism>
<name>A0A316VR09_9BASI</name>
<dbReference type="InParanoid" id="A0A316VR09"/>
<dbReference type="GeneID" id="37038610"/>
<dbReference type="AlphaFoldDB" id="A0A316VR09"/>
<dbReference type="EMBL" id="KZ819436">
    <property type="protein sequence ID" value="PWN39952.1"/>
    <property type="molecule type" value="Genomic_DNA"/>
</dbReference>
<evidence type="ECO:0000259" key="1">
    <source>
        <dbReference type="Pfam" id="PF23868"/>
    </source>
</evidence>
<gene>
    <name evidence="2" type="ORF">IE81DRAFT_362502</name>
</gene>
<evidence type="ECO:0000313" key="2">
    <source>
        <dbReference type="EMBL" id="PWN39952.1"/>
    </source>
</evidence>
<keyword evidence="3" id="KW-1185">Reference proteome</keyword>
<dbReference type="OrthoDB" id="5319015at2759"/>
<dbReference type="RefSeq" id="XP_025367112.1">
    <property type="nucleotide sequence ID" value="XM_025516740.1"/>
</dbReference>
<dbReference type="STRING" id="1522189.A0A316VR09"/>
<reference evidence="2 3" key="1">
    <citation type="journal article" date="2018" name="Mol. Biol. Evol.">
        <title>Broad Genomic Sampling Reveals a Smut Pathogenic Ancestry of the Fungal Clade Ustilaginomycotina.</title>
        <authorList>
            <person name="Kijpornyongpan T."/>
            <person name="Mondo S.J."/>
            <person name="Barry K."/>
            <person name="Sandor L."/>
            <person name="Lee J."/>
            <person name="Lipzen A."/>
            <person name="Pangilinan J."/>
            <person name="LaButti K."/>
            <person name="Hainaut M."/>
            <person name="Henrissat B."/>
            <person name="Grigoriev I.V."/>
            <person name="Spatafora J.W."/>
            <person name="Aime M.C."/>
        </authorList>
    </citation>
    <scope>NUCLEOTIDE SEQUENCE [LARGE SCALE GENOMIC DNA]</scope>
    <source>
        <strain evidence="2 3">MCA 4658</strain>
    </source>
</reference>
<evidence type="ECO:0000313" key="3">
    <source>
        <dbReference type="Proteomes" id="UP000245783"/>
    </source>
</evidence>
<protein>
    <recommendedName>
        <fullName evidence="1">Mmc1 C-terminal domain-containing protein</fullName>
    </recommendedName>
</protein>